<dbReference type="PIRSF" id="PIRSF017393">
    <property type="entry name" value="MTase_SAV2177"/>
    <property type="match status" value="1"/>
</dbReference>
<dbReference type="EMBL" id="CP163445">
    <property type="protein sequence ID" value="XDQ77107.1"/>
    <property type="molecule type" value="Genomic_DNA"/>
</dbReference>
<organism evidence="2">
    <name type="scientific">Streptomyces sp. Y1</name>
    <dbReference type="NCBI Taxonomy" id="3238634"/>
    <lineage>
        <taxon>Bacteria</taxon>
        <taxon>Bacillati</taxon>
        <taxon>Actinomycetota</taxon>
        <taxon>Actinomycetes</taxon>
        <taxon>Kitasatosporales</taxon>
        <taxon>Streptomycetaceae</taxon>
        <taxon>Streptomyces</taxon>
    </lineage>
</organism>
<keyword evidence="2" id="KW-0808">Transferase</keyword>
<dbReference type="AlphaFoldDB" id="A0AB39TDZ8"/>
<dbReference type="GO" id="GO:0032259">
    <property type="term" value="P:methylation"/>
    <property type="evidence" value="ECO:0007669"/>
    <property type="project" value="UniProtKB-KW"/>
</dbReference>
<dbReference type="RefSeq" id="WP_078860343.1">
    <property type="nucleotide sequence ID" value="NZ_CP163445.1"/>
</dbReference>
<proteinExistence type="predicted"/>
<gene>
    <name evidence="2" type="ORF">AB2U05_00725</name>
</gene>
<dbReference type="Pfam" id="PF04672">
    <property type="entry name" value="Methyltransf_19"/>
    <property type="match status" value="1"/>
</dbReference>
<dbReference type="InterPro" id="IPR006764">
    <property type="entry name" value="SAM_dep_MeTrfase_SAV2177_type"/>
</dbReference>
<feature type="compositionally biased region" description="Low complexity" evidence="1">
    <location>
        <begin position="1"/>
        <end position="21"/>
    </location>
</feature>
<dbReference type="EC" id="2.1.1.-" evidence="2"/>
<dbReference type="InterPro" id="IPR029063">
    <property type="entry name" value="SAM-dependent_MTases_sf"/>
</dbReference>
<accession>A0AB39TDZ8</accession>
<dbReference type="GO" id="GO:0008168">
    <property type="term" value="F:methyltransferase activity"/>
    <property type="evidence" value="ECO:0007669"/>
    <property type="project" value="UniProtKB-KW"/>
</dbReference>
<reference evidence="2" key="1">
    <citation type="submission" date="2024-07" db="EMBL/GenBank/DDBJ databases">
        <authorList>
            <person name="Yu S.T."/>
        </authorList>
    </citation>
    <scope>NUCLEOTIDE SEQUENCE</scope>
    <source>
        <strain evidence="2">Y1</strain>
    </source>
</reference>
<name>A0AB39TDZ8_9ACTN</name>
<evidence type="ECO:0000313" key="2">
    <source>
        <dbReference type="EMBL" id="XDQ77107.1"/>
    </source>
</evidence>
<evidence type="ECO:0000256" key="1">
    <source>
        <dbReference type="SAM" id="MobiDB-lite"/>
    </source>
</evidence>
<sequence>MLKPGDSTDTTGTGSTHQTTGRSATEDLAHPVALQTDRPHPARIYDYWIGGKDNFPPDRIAAEHAISVSPDIPQAARENRGFLRRAVRHCAEAGIRQFIDIGSGLPAQGNVHEVAQEVAPDSRVVYIDNDPIVLTHGRALLADNRTTTVLTGDLRDLDELLDRPALRELIDLSQPVAVLLVAVLHFVTDEQAAAAVRAVHERLAPGSFLLVSHSTAEGNPVRAAEAAKTWDNTDSPIRLRGRAQVEELLEGWELLEPGVEFVPLWRPDGPTDDSTRWMYAAVGRKA</sequence>
<protein>
    <submittedName>
        <fullName evidence="2">SAM-dependent methyltransferase</fullName>
        <ecNumber evidence="2">2.1.1.-</ecNumber>
    </submittedName>
</protein>
<dbReference type="Gene3D" id="3.40.50.150">
    <property type="entry name" value="Vaccinia Virus protein VP39"/>
    <property type="match status" value="1"/>
</dbReference>
<keyword evidence="2" id="KW-0489">Methyltransferase</keyword>
<feature type="region of interest" description="Disordered" evidence="1">
    <location>
        <begin position="1"/>
        <end position="36"/>
    </location>
</feature>
<dbReference type="SUPFAM" id="SSF53335">
    <property type="entry name" value="S-adenosyl-L-methionine-dependent methyltransferases"/>
    <property type="match status" value="1"/>
</dbReference>